<feature type="region of interest" description="Disordered" evidence="1">
    <location>
        <begin position="960"/>
        <end position="981"/>
    </location>
</feature>
<dbReference type="OrthoDB" id="7916681at2759"/>
<organism evidence="2 3">
    <name type="scientific">Diabrotica balteata</name>
    <name type="common">Banded cucumber beetle</name>
    <dbReference type="NCBI Taxonomy" id="107213"/>
    <lineage>
        <taxon>Eukaryota</taxon>
        <taxon>Metazoa</taxon>
        <taxon>Ecdysozoa</taxon>
        <taxon>Arthropoda</taxon>
        <taxon>Hexapoda</taxon>
        <taxon>Insecta</taxon>
        <taxon>Pterygota</taxon>
        <taxon>Neoptera</taxon>
        <taxon>Endopterygota</taxon>
        <taxon>Coleoptera</taxon>
        <taxon>Polyphaga</taxon>
        <taxon>Cucujiformia</taxon>
        <taxon>Chrysomeloidea</taxon>
        <taxon>Chrysomelidae</taxon>
        <taxon>Galerucinae</taxon>
        <taxon>Diabroticina</taxon>
        <taxon>Diabroticites</taxon>
        <taxon>Diabrotica</taxon>
    </lineage>
</organism>
<dbReference type="Gene3D" id="3.90.70.120">
    <property type="match status" value="7"/>
</dbReference>
<evidence type="ECO:0000313" key="3">
    <source>
        <dbReference type="Proteomes" id="UP001153709"/>
    </source>
</evidence>
<reference evidence="2" key="1">
    <citation type="submission" date="2022-01" db="EMBL/GenBank/DDBJ databases">
        <authorList>
            <person name="King R."/>
        </authorList>
    </citation>
    <scope>NUCLEOTIDE SEQUENCE</scope>
</reference>
<dbReference type="InterPro" id="IPR038765">
    <property type="entry name" value="Papain-like_cys_pep_sf"/>
</dbReference>
<evidence type="ECO:0000313" key="2">
    <source>
        <dbReference type="EMBL" id="CAG9829597.1"/>
    </source>
</evidence>
<dbReference type="SUPFAM" id="SSF54001">
    <property type="entry name" value="Cysteine proteinases"/>
    <property type="match status" value="1"/>
</dbReference>
<dbReference type="EMBL" id="OU898277">
    <property type="protein sequence ID" value="CAG9829597.1"/>
    <property type="molecule type" value="Genomic_DNA"/>
</dbReference>
<gene>
    <name evidence="2" type="ORF">DIABBA_LOCUS3376</name>
</gene>
<dbReference type="PANTHER" id="PTHR40552">
    <property type="entry name" value="AT05186P-RELATED"/>
    <property type="match status" value="1"/>
</dbReference>
<sequence length="2109" mass="243902">MRTKKRRVVKIDYPPLTTRKWIPPEERPKRRKKPPAYIKPEGIDQKLKISSLRKIWHQFVYYDKTAILLGHYGQTAKKYYDKTRGLQGSCNCAVACVFAYLFPMDTWNSSTIDRILDIGDNLYVKSIQQDPDRCLIYVTTNKIHPSIFLDRDKITFDIDCKNRIEEKLVSRIKRFHSAAEDKIKETLNEAVQKFFKQYPSGIITLLGKYLAVWIQDHAYYLFDPTEHTEDGYPAYGLQCHVASLEQNYPRYPLKGEGFAVVYRCLTLDDLISKLYLNLNVHIPCATFTLEGCTVQRFIHLDLCPPSRLEEVELIKTEMTSLPQGPLQEQKKTELGRDVTTENLRKYFDELQDECWGDTLQIMELAPEAGDTLSLSKRPSWLQEPYLKADVCKFPIPFKARTDVVSFYVDIEPDGSKSIIRAGTHHADPSFSKYKGRQSMGNAISALTMLKFHKSKHWVPSLLNKILKHGDLLYRDAMITISRSQELKLSNFQKKTEYLDKVFMPKIEDFVVIGRLTSNDFEVLDLLTALESFLIDHICCVIIGILQDMWILRGNFSQSDRKFDLISRNFQSPAICFALLTTIKSISLKDFLKETIDEILDTGDDFYKQSVQTLSEKEQFNNRMLMLTEINKNFKWKDKMVDFDVEECVSNGLFNCKDTNFNKAINNYFNNFDSGIITCRSMSVVLWKSEDKFYYFDSHNRNEKGLATPYGTACILRASQLDSLIEVLLANFAPTPENFYNIHNVKVTFSEMDDDELIRPVMEFYKRLGANKLILRSLYSEISNKYDLNVGKQTVPMCVMAIGFNRLKPSIEWNQQDIDEILNKGDALYTDCISDILKEEEIKHLTQIRTGNVLPLDQTTANEVIENGEEEVATPEEDAKKGNDLTKLDEESKPETTDLEGSVKEGDEEEEDEHAPIQITLDNMKKEFNIGLNKFDLVVETEAEGYVIGYEDWSELRLPKPKKPKRHRKMRSRRQQKLHHEVEGDDVVQSVTNYETLAEKGEGDYTMMDYLGEGGEEEELLSEEESEIQYPPMIHRGSDFWREKEKSGRACVLAFNKFDDMVNHIYTNIPPKLIPETKFELKTVKLTNNNDVRQRFNTECERTDVYSGNWYFFEEIDKGMWILRGTMTITNEMFPQQNRGKQQLTTTIAALAVAFIFCVVCYNDTSVDSILKYGDKLFTFIKNYRKKQLKQLTCECENTRNKLCDEDIGWLIQNEEVTLNDIPKKFCISRFMVIINIEPDVVVGDVNAQDFEDINDVKRGLRKFFENHQFGVLQAKGLTVAIWRGARMYYMFDGLNRGRNGIVAPYGTACVTRFLDIDKLADVFLANLPKYGNNCFFIHNVTMEKDICPRAREPKFVIPPQNTVALGGFQEVAAGKSIVRGSLTQNDQKFEKIQNAMSAPVAIIALAMTLLHKTNTWSKPILDEIIELGSELYDETMEFLGLDFNPWEEKLDVARVNTHFNIGVIKASCVVRLTEIRGIIDINDPCTLSLRKGLEKFFKKNSHGILVSEPYTVAIWEEYNEDNRQIIYMFDPNSRDAAGKPAIGGTACLISFFNSDMVNEHILKNILEPEQTTCTFEIIPVEIIVGTMRIPRKTEHIRSEYLPITSTRCTEVAEDKKLLRKYAEHERRKREAKCRQQLGRKDYYITKTGDALLRGYRSQNSQCFNDACRNNQDIPNCIVALVMNHLVSVERWTFKNIDLILVTGNQLYVDSYIAYGPKDLKLGMENIVRKFYLQHLTIHVTIYKPILSNVFTEECLSKTLSVFFTQEQHCILNHQNQWVALFFKSVKPEDQIFLEAMDNLITDDKVIDINIFKYIIRQKDTLIKELYGKIDLMSQHIDLLKQLNSQKNVVENQEQLIHQNKVINKDTLMDSVETKSVRQPINANKDRTVASSSQKCEVTKKDVSEAILQVTTEQKLNEYIYIGESNQEKSEWTEVDRRKKRKHLVVGKNTEMILNGKEIKGVHKLIDLHVYRIDPDMTAENMRELMKTTFPEVEVESLKSKHPDIYSSFKVTIFNNNFKEAMSPKIWPCQFYMFDPHERDLEGYPIGQDCCGCGAAILMRFNDVDRLVYRLISNLTPKHVEIQELNHEAEESENEDKSLFTLWLASIEIK</sequence>
<feature type="compositionally biased region" description="Basic and acidic residues" evidence="1">
    <location>
        <begin position="876"/>
        <end position="904"/>
    </location>
</feature>
<feature type="compositionally biased region" description="Acidic residues" evidence="1">
    <location>
        <begin position="866"/>
        <end position="875"/>
    </location>
</feature>
<name>A0A9N9SQH2_DIABA</name>
<dbReference type="Proteomes" id="UP001153709">
    <property type="component" value="Chromosome 2"/>
</dbReference>
<protein>
    <submittedName>
        <fullName evidence="2">Uncharacterized protein</fullName>
    </submittedName>
</protein>
<dbReference type="PANTHER" id="PTHR40552:SF6">
    <property type="entry name" value="FI09606P-RELATED"/>
    <property type="match status" value="1"/>
</dbReference>
<proteinExistence type="predicted"/>
<evidence type="ECO:0000256" key="1">
    <source>
        <dbReference type="SAM" id="MobiDB-lite"/>
    </source>
</evidence>
<feature type="region of interest" description="Disordered" evidence="1">
    <location>
        <begin position="866"/>
        <end position="912"/>
    </location>
</feature>
<feature type="compositionally biased region" description="Basic residues" evidence="1">
    <location>
        <begin position="960"/>
        <end position="976"/>
    </location>
</feature>
<accession>A0A9N9SQH2</accession>
<keyword evidence="3" id="KW-1185">Reference proteome</keyword>